<gene>
    <name evidence="1" type="ORF">LOK49_LG06G02902</name>
</gene>
<proteinExistence type="predicted"/>
<evidence type="ECO:0000313" key="2">
    <source>
        <dbReference type="Proteomes" id="UP001060215"/>
    </source>
</evidence>
<organism evidence="1 2">
    <name type="scientific">Camellia lanceoleosa</name>
    <dbReference type="NCBI Taxonomy" id="1840588"/>
    <lineage>
        <taxon>Eukaryota</taxon>
        <taxon>Viridiplantae</taxon>
        <taxon>Streptophyta</taxon>
        <taxon>Embryophyta</taxon>
        <taxon>Tracheophyta</taxon>
        <taxon>Spermatophyta</taxon>
        <taxon>Magnoliopsida</taxon>
        <taxon>eudicotyledons</taxon>
        <taxon>Gunneridae</taxon>
        <taxon>Pentapetalae</taxon>
        <taxon>asterids</taxon>
        <taxon>Ericales</taxon>
        <taxon>Theaceae</taxon>
        <taxon>Camellia</taxon>
    </lineage>
</organism>
<reference evidence="1 2" key="1">
    <citation type="journal article" date="2022" name="Plant J.">
        <title>Chromosome-level genome of Camellia lanceoleosa provides a valuable resource for understanding genome evolution and self-incompatibility.</title>
        <authorList>
            <person name="Gong W."/>
            <person name="Xiao S."/>
            <person name="Wang L."/>
            <person name="Liao Z."/>
            <person name="Chang Y."/>
            <person name="Mo W."/>
            <person name="Hu G."/>
            <person name="Li W."/>
            <person name="Zhao G."/>
            <person name="Zhu H."/>
            <person name="Hu X."/>
            <person name="Ji K."/>
            <person name="Xiang X."/>
            <person name="Song Q."/>
            <person name="Yuan D."/>
            <person name="Jin S."/>
            <person name="Zhang L."/>
        </authorList>
    </citation>
    <scope>NUCLEOTIDE SEQUENCE [LARGE SCALE GENOMIC DNA]</scope>
    <source>
        <strain evidence="1">SQ_2022a</strain>
    </source>
</reference>
<sequence>MHLQEREDEEQNGFEEEQNGFDEEQNEFLPDRFWILDLRFDEQQIDLMKNRTDRFDEEQIEFEFDEEQLEQSPRATEIDEE</sequence>
<dbReference type="Proteomes" id="UP001060215">
    <property type="component" value="Chromosome 5"/>
</dbReference>
<accession>A0ACC0HD52</accession>
<keyword evidence="2" id="KW-1185">Reference proteome</keyword>
<evidence type="ECO:0000313" key="1">
    <source>
        <dbReference type="EMBL" id="KAI8010838.1"/>
    </source>
</evidence>
<protein>
    <submittedName>
        <fullName evidence="1">Uncharacterized protein</fullName>
    </submittedName>
</protein>
<name>A0ACC0HD52_9ERIC</name>
<comment type="caution">
    <text evidence="1">The sequence shown here is derived from an EMBL/GenBank/DDBJ whole genome shotgun (WGS) entry which is preliminary data.</text>
</comment>
<dbReference type="EMBL" id="CM045762">
    <property type="protein sequence ID" value="KAI8010838.1"/>
    <property type="molecule type" value="Genomic_DNA"/>
</dbReference>